<dbReference type="OrthoDB" id="2544694at2759"/>
<dbReference type="GO" id="GO:0005351">
    <property type="term" value="F:carbohydrate:proton symporter activity"/>
    <property type="evidence" value="ECO:0007669"/>
    <property type="project" value="TreeGrafter"/>
</dbReference>
<feature type="transmembrane region" description="Helical" evidence="8">
    <location>
        <begin position="401"/>
        <end position="424"/>
    </location>
</feature>
<dbReference type="PANTHER" id="PTHR48022">
    <property type="entry name" value="PLASTIDIC GLUCOSE TRANSPORTER 4"/>
    <property type="match status" value="1"/>
</dbReference>
<dbReference type="SUPFAM" id="SSF103473">
    <property type="entry name" value="MFS general substrate transporter"/>
    <property type="match status" value="1"/>
</dbReference>
<evidence type="ECO:0000256" key="8">
    <source>
        <dbReference type="SAM" id="Phobius"/>
    </source>
</evidence>
<dbReference type="PROSITE" id="PS50850">
    <property type="entry name" value="MFS"/>
    <property type="match status" value="1"/>
</dbReference>
<feature type="transmembrane region" description="Helical" evidence="8">
    <location>
        <begin position="167"/>
        <end position="190"/>
    </location>
</feature>
<feature type="transmembrane region" description="Helical" evidence="8">
    <location>
        <begin position="48"/>
        <end position="71"/>
    </location>
</feature>
<dbReference type="PANTHER" id="PTHR48022:SF78">
    <property type="entry name" value="MONOSACCHARIDE TRANSPORTER, PUTATIVE (AFU_ORTHOLOGUE AFUA_2G02110)-RELATED"/>
    <property type="match status" value="1"/>
</dbReference>
<dbReference type="NCBIfam" id="TIGR00879">
    <property type="entry name" value="SP"/>
    <property type="match status" value="1"/>
</dbReference>
<evidence type="ECO:0000313" key="11">
    <source>
        <dbReference type="Proteomes" id="UP000054383"/>
    </source>
</evidence>
<dbReference type="Gene3D" id="1.20.1250.20">
    <property type="entry name" value="MFS general substrate transporter like domains"/>
    <property type="match status" value="1"/>
</dbReference>
<dbReference type="Proteomes" id="UP000054383">
    <property type="component" value="Unassembled WGS sequence"/>
</dbReference>
<dbReference type="Pfam" id="PF00083">
    <property type="entry name" value="Sugar_tr"/>
    <property type="match status" value="1"/>
</dbReference>
<dbReference type="GO" id="GO:0016020">
    <property type="term" value="C:membrane"/>
    <property type="evidence" value="ECO:0007669"/>
    <property type="project" value="UniProtKB-SubCell"/>
</dbReference>
<keyword evidence="10" id="KW-0762">Sugar transport</keyword>
<dbReference type="PRINTS" id="PR00171">
    <property type="entry name" value="SUGRTRNSPORT"/>
</dbReference>
<dbReference type="InterPro" id="IPR003663">
    <property type="entry name" value="Sugar/inositol_transpt"/>
</dbReference>
<evidence type="ECO:0000256" key="4">
    <source>
        <dbReference type="ARBA" id="ARBA00022692"/>
    </source>
</evidence>
<dbReference type="InterPro" id="IPR020846">
    <property type="entry name" value="MFS_dom"/>
</dbReference>
<accession>A0A0U1LSU9</accession>
<feature type="transmembrane region" description="Helical" evidence="8">
    <location>
        <begin position="104"/>
        <end position="124"/>
    </location>
</feature>
<dbReference type="InterPro" id="IPR036259">
    <property type="entry name" value="MFS_trans_sf"/>
</dbReference>
<feature type="transmembrane region" description="Helical" evidence="8">
    <location>
        <begin position="369"/>
        <end position="389"/>
    </location>
</feature>
<organism evidence="10 11">
    <name type="scientific">Talaromyces islandicus</name>
    <name type="common">Penicillium islandicum</name>
    <dbReference type="NCBI Taxonomy" id="28573"/>
    <lineage>
        <taxon>Eukaryota</taxon>
        <taxon>Fungi</taxon>
        <taxon>Dikarya</taxon>
        <taxon>Ascomycota</taxon>
        <taxon>Pezizomycotina</taxon>
        <taxon>Eurotiomycetes</taxon>
        <taxon>Eurotiomycetidae</taxon>
        <taxon>Eurotiales</taxon>
        <taxon>Trichocomaceae</taxon>
        <taxon>Talaromyces</taxon>
        <taxon>Talaromyces sect. Islandici</taxon>
    </lineage>
</organism>
<sequence length="502" mass="54895">MVNAILVLAGVSIMFFGYDSSCMSQVDTNSDYLRLMDTDSGSARDSAAVGGLVSLWFGGFGIGAILVGLIADKIGRLKSLQVGCVWAVLGCALQASAQNISWMAFARVIGGIGCGHLNTIVPIWTSELADSSARGTFVAVEFTLALTGGTIVYWTEYACLKTQSLSFAWRFPLALQIVFLVFIIMTAPFYPESPRHLIRTGRVAEARDILYAVRIDPVDSEIEREILDIVSAIRLEARKPPPSFWKIMTTHDELHTRRRIFLGAGVQIMQKFTGIDFISTYAPEMFSLAGYTGNKPALLAGGNFFGYTASLALAIYLSDRVGRRRLMLVGSSLMFLVLVAGGVLSHEVISLTDSNPRLASGCGAGVTTVLYVYTFIYGSTWLTTCWVYPTEIFPLVTRAKGTALATVAFSVAGGIINEIVPYLINAVSYWVFVLFALLNLAMLVPIYLFYIETAGRRLEDLDYLFANDSPFVWNAERDFSEMKSQEAAADTILKSNVLHSEA</sequence>
<feature type="transmembrane region" description="Helical" evidence="8">
    <location>
        <begin position="297"/>
        <end position="317"/>
    </location>
</feature>
<evidence type="ECO:0000256" key="2">
    <source>
        <dbReference type="ARBA" id="ARBA00010992"/>
    </source>
</evidence>
<keyword evidence="6 8" id="KW-0472">Membrane</keyword>
<dbReference type="InterPro" id="IPR005828">
    <property type="entry name" value="MFS_sugar_transport-like"/>
</dbReference>
<reference evidence="10 11" key="1">
    <citation type="submission" date="2015-04" db="EMBL/GenBank/DDBJ databases">
        <authorList>
            <person name="Syromyatnikov M.Y."/>
            <person name="Popov V.N."/>
        </authorList>
    </citation>
    <scope>NUCLEOTIDE SEQUENCE [LARGE SCALE GENOMIC DNA]</scope>
    <source>
        <strain evidence="10">WF-38-12</strain>
    </source>
</reference>
<feature type="transmembrane region" description="Helical" evidence="8">
    <location>
        <begin position="430"/>
        <end position="450"/>
    </location>
</feature>
<protein>
    <submittedName>
        <fullName evidence="10">Sugar transporter STL1</fullName>
    </submittedName>
</protein>
<dbReference type="PROSITE" id="PS00216">
    <property type="entry name" value="SUGAR_TRANSPORT_1"/>
    <property type="match status" value="1"/>
</dbReference>
<comment type="subcellular location">
    <subcellularLocation>
        <location evidence="1">Membrane</location>
        <topology evidence="1">Multi-pass membrane protein</topology>
    </subcellularLocation>
</comment>
<proteinExistence type="inferred from homology"/>
<gene>
    <name evidence="10" type="ORF">PISL3812_03483</name>
</gene>
<evidence type="ECO:0000256" key="3">
    <source>
        <dbReference type="ARBA" id="ARBA00022448"/>
    </source>
</evidence>
<evidence type="ECO:0000256" key="5">
    <source>
        <dbReference type="ARBA" id="ARBA00022989"/>
    </source>
</evidence>
<comment type="similarity">
    <text evidence="2 7">Belongs to the major facilitator superfamily. Sugar transporter (TC 2.A.1.1) family.</text>
</comment>
<dbReference type="EMBL" id="CVMT01000002">
    <property type="protein sequence ID" value="CRG86477.1"/>
    <property type="molecule type" value="Genomic_DNA"/>
</dbReference>
<keyword evidence="5 8" id="KW-1133">Transmembrane helix</keyword>
<evidence type="ECO:0000313" key="10">
    <source>
        <dbReference type="EMBL" id="CRG86477.1"/>
    </source>
</evidence>
<dbReference type="AlphaFoldDB" id="A0A0U1LSU9"/>
<keyword evidence="4 8" id="KW-0812">Transmembrane</keyword>
<keyword evidence="11" id="KW-1185">Reference proteome</keyword>
<feature type="transmembrane region" description="Helical" evidence="8">
    <location>
        <begin position="326"/>
        <end position="349"/>
    </location>
</feature>
<feature type="transmembrane region" description="Helical" evidence="8">
    <location>
        <begin position="136"/>
        <end position="155"/>
    </location>
</feature>
<evidence type="ECO:0000256" key="7">
    <source>
        <dbReference type="RuleBase" id="RU003346"/>
    </source>
</evidence>
<dbReference type="InterPro" id="IPR005829">
    <property type="entry name" value="Sugar_transporter_CS"/>
</dbReference>
<feature type="domain" description="Major facilitator superfamily (MFS) profile" evidence="9">
    <location>
        <begin position="5"/>
        <end position="454"/>
    </location>
</feature>
<evidence type="ECO:0000256" key="1">
    <source>
        <dbReference type="ARBA" id="ARBA00004141"/>
    </source>
</evidence>
<evidence type="ECO:0000259" key="9">
    <source>
        <dbReference type="PROSITE" id="PS50850"/>
    </source>
</evidence>
<evidence type="ECO:0000256" key="6">
    <source>
        <dbReference type="ARBA" id="ARBA00023136"/>
    </source>
</evidence>
<dbReference type="OMA" id="MITPFLF"/>
<keyword evidence="3 7" id="KW-0813">Transport</keyword>
<name>A0A0U1LSU9_TALIS</name>
<dbReference type="InterPro" id="IPR050360">
    <property type="entry name" value="MFS_Sugar_Transporters"/>
</dbReference>